<proteinExistence type="predicted"/>
<dbReference type="AlphaFoldDB" id="A0A137SER0"/>
<dbReference type="EMBL" id="LOCO01000004">
    <property type="protein sequence ID" value="KXO10913.1"/>
    <property type="molecule type" value="Genomic_DNA"/>
</dbReference>
<reference evidence="2" key="1">
    <citation type="submission" date="2015-12" db="EMBL/GenBank/DDBJ databases">
        <authorList>
            <person name="Lima A."/>
            <person name="Farahani Zayas N."/>
            <person name="Castro Da Silva M.A."/>
            <person name="Cabral A."/>
            <person name="Pessatti M.L."/>
        </authorList>
    </citation>
    <scope>NUCLEOTIDE SEQUENCE [LARGE SCALE GENOMIC DNA]</scope>
    <source>
        <strain evidence="2">LAMA 842</strain>
    </source>
</reference>
<dbReference type="PATRIC" id="fig|1306954.6.peg.2913"/>
<name>A0A137SER0_9GAMM</name>
<dbReference type="Proteomes" id="UP000070282">
    <property type="component" value="Unassembled WGS sequence"/>
</dbReference>
<sequence length="132" mass="14699">MAIVLDGTVAIQRDQSGDVANVIWFLYGLPASGGAPNNAVFLNESFGKASPQMVSFELDGEEYVVYADWQSSSDVHQGHEIKAFYKTYGYILISCLRDDVASDQGLIRREWITPVKYYEDYVTMVSELAKVG</sequence>
<evidence type="ECO:0000313" key="2">
    <source>
        <dbReference type="Proteomes" id="UP000070282"/>
    </source>
</evidence>
<gene>
    <name evidence="1" type="ORF">J122_1037</name>
</gene>
<evidence type="ECO:0000313" key="1">
    <source>
        <dbReference type="EMBL" id="KXO10913.1"/>
    </source>
</evidence>
<organism evidence="1 2">
    <name type="scientific">Marinobacter excellens LAMA 842</name>
    <dbReference type="NCBI Taxonomy" id="1306954"/>
    <lineage>
        <taxon>Bacteria</taxon>
        <taxon>Pseudomonadati</taxon>
        <taxon>Pseudomonadota</taxon>
        <taxon>Gammaproteobacteria</taxon>
        <taxon>Pseudomonadales</taxon>
        <taxon>Marinobacteraceae</taxon>
        <taxon>Marinobacter</taxon>
    </lineage>
</organism>
<protein>
    <submittedName>
        <fullName evidence="1">Uncharacterized protein</fullName>
    </submittedName>
</protein>
<accession>A0A137SER0</accession>
<keyword evidence="2" id="KW-1185">Reference proteome</keyword>
<dbReference type="RefSeq" id="WP_058089942.1">
    <property type="nucleotide sequence ID" value="NZ_LOCO01000004.1"/>
</dbReference>
<comment type="caution">
    <text evidence="1">The sequence shown here is derived from an EMBL/GenBank/DDBJ whole genome shotgun (WGS) entry which is preliminary data.</text>
</comment>